<keyword evidence="4" id="KW-0808">Transferase</keyword>
<feature type="transmembrane region" description="Helical" evidence="8">
    <location>
        <begin position="312"/>
        <end position="331"/>
    </location>
</feature>
<dbReference type="InParanoid" id="A0A165NQ52"/>
<evidence type="ECO:0000256" key="8">
    <source>
        <dbReference type="SAM" id="Phobius"/>
    </source>
</evidence>
<proteinExistence type="inferred from homology"/>
<evidence type="ECO:0000256" key="3">
    <source>
        <dbReference type="ARBA" id="ARBA00007282"/>
    </source>
</evidence>
<feature type="transmembrane region" description="Helical" evidence="8">
    <location>
        <begin position="286"/>
        <end position="306"/>
    </location>
</feature>
<dbReference type="OrthoDB" id="1077582at2759"/>
<comment type="subcellular location">
    <subcellularLocation>
        <location evidence="1">Membrane</location>
        <topology evidence="1">Multi-pass membrane protein</topology>
    </subcellularLocation>
</comment>
<evidence type="ECO:0000313" key="10">
    <source>
        <dbReference type="EMBL" id="KZT19948.1"/>
    </source>
</evidence>
<keyword evidence="5 8" id="KW-0812">Transmembrane</keyword>
<keyword evidence="6 8" id="KW-1133">Transmembrane helix</keyword>
<dbReference type="EMBL" id="KV425629">
    <property type="protein sequence ID" value="KZT19948.1"/>
    <property type="molecule type" value="Genomic_DNA"/>
</dbReference>
<comment type="similarity">
    <text evidence="3">Belongs to the wax synthase family.</text>
</comment>
<dbReference type="GO" id="GO:0006629">
    <property type="term" value="P:lipid metabolic process"/>
    <property type="evidence" value="ECO:0007669"/>
    <property type="project" value="InterPro"/>
</dbReference>
<protein>
    <recommendedName>
        <fullName evidence="9">Wax synthase domain-containing protein</fullName>
    </recommendedName>
</protein>
<dbReference type="PANTHER" id="PTHR31595:SF57">
    <property type="entry name" value="OS04G0481900 PROTEIN"/>
    <property type="match status" value="1"/>
</dbReference>
<accession>A0A165NQ52</accession>
<dbReference type="Proteomes" id="UP000076761">
    <property type="component" value="Unassembled WGS sequence"/>
</dbReference>
<evidence type="ECO:0000256" key="7">
    <source>
        <dbReference type="ARBA" id="ARBA00023136"/>
    </source>
</evidence>
<evidence type="ECO:0000256" key="4">
    <source>
        <dbReference type="ARBA" id="ARBA00022679"/>
    </source>
</evidence>
<dbReference type="GO" id="GO:0008374">
    <property type="term" value="F:O-acyltransferase activity"/>
    <property type="evidence" value="ECO:0007669"/>
    <property type="project" value="InterPro"/>
</dbReference>
<keyword evidence="11" id="KW-1185">Reference proteome</keyword>
<organism evidence="10 11">
    <name type="scientific">Neolentinus lepideus HHB14362 ss-1</name>
    <dbReference type="NCBI Taxonomy" id="1314782"/>
    <lineage>
        <taxon>Eukaryota</taxon>
        <taxon>Fungi</taxon>
        <taxon>Dikarya</taxon>
        <taxon>Basidiomycota</taxon>
        <taxon>Agaricomycotina</taxon>
        <taxon>Agaricomycetes</taxon>
        <taxon>Gloeophyllales</taxon>
        <taxon>Gloeophyllaceae</taxon>
        <taxon>Neolentinus</taxon>
    </lineage>
</organism>
<feature type="transmembrane region" description="Helical" evidence="8">
    <location>
        <begin position="352"/>
        <end position="371"/>
    </location>
</feature>
<dbReference type="Pfam" id="PF13813">
    <property type="entry name" value="MBOAT_2"/>
    <property type="match status" value="1"/>
</dbReference>
<reference evidence="10 11" key="1">
    <citation type="journal article" date="2016" name="Mol. Biol. Evol.">
        <title>Comparative Genomics of Early-Diverging Mushroom-Forming Fungi Provides Insights into the Origins of Lignocellulose Decay Capabilities.</title>
        <authorList>
            <person name="Nagy L.G."/>
            <person name="Riley R."/>
            <person name="Tritt A."/>
            <person name="Adam C."/>
            <person name="Daum C."/>
            <person name="Floudas D."/>
            <person name="Sun H."/>
            <person name="Yadav J.S."/>
            <person name="Pangilinan J."/>
            <person name="Larsson K.H."/>
            <person name="Matsuura K."/>
            <person name="Barry K."/>
            <person name="Labutti K."/>
            <person name="Kuo R."/>
            <person name="Ohm R.A."/>
            <person name="Bhattacharya S.S."/>
            <person name="Shirouzu T."/>
            <person name="Yoshinaga Y."/>
            <person name="Martin F.M."/>
            <person name="Grigoriev I.V."/>
            <person name="Hibbett D.S."/>
        </authorList>
    </citation>
    <scope>NUCLEOTIDE SEQUENCE [LARGE SCALE GENOMIC DNA]</scope>
    <source>
        <strain evidence="10 11">HHB14362 ss-1</strain>
    </source>
</reference>
<evidence type="ECO:0000256" key="5">
    <source>
        <dbReference type="ARBA" id="ARBA00022692"/>
    </source>
</evidence>
<dbReference type="InterPro" id="IPR032805">
    <property type="entry name" value="Wax_synthase_dom"/>
</dbReference>
<keyword evidence="7 8" id="KW-0472">Membrane</keyword>
<evidence type="ECO:0000259" key="9">
    <source>
        <dbReference type="Pfam" id="PF13813"/>
    </source>
</evidence>
<dbReference type="STRING" id="1314782.A0A165NQ52"/>
<gene>
    <name evidence="10" type="ORF">NEOLEDRAFT_1076747</name>
</gene>
<comment type="pathway">
    <text evidence="2">Secondary metabolite biosynthesis.</text>
</comment>
<sequence length="400" mass="45636">MDTEYKNTTITAHSSLLVGIEARRTFSSLRHLFLPTICLAFIVSIKPGPFMRLTTSIIYTAFTLDALTLTTGDPRRDFSMGTAMTSNLATAIHLLWMSDPVRDFRHGKVNINLGTLPTSKRWYWMLCVLYSPRGIGWNYQVANVPLPPCQSRWQFVLRQVGRALGMFLLVDIAQTYMRSNSAFTNPTPNNSPFTSQGYLLRCINIIAWLTTSHGTLNMNYTLLSAVFVAIGLSEPKDWPDLFGSWTESYTVRRYWGRTWHQLMRRYTSSIGRHCAQSLRFKRGTKWSSYTQLYVGFIVSGLVHMGGDCMVGGQYIGSTFPFFIAQAVIITVEDMVIRMGKRVGIRVPQLMGYLWVFAWFMLSRAWYIQWAVDAGMGKKQPFTFSMVQPLLHVIEHGRAFV</sequence>
<evidence type="ECO:0000256" key="1">
    <source>
        <dbReference type="ARBA" id="ARBA00004141"/>
    </source>
</evidence>
<evidence type="ECO:0000256" key="2">
    <source>
        <dbReference type="ARBA" id="ARBA00005179"/>
    </source>
</evidence>
<feature type="domain" description="Wax synthase" evidence="9">
    <location>
        <begin position="238"/>
        <end position="323"/>
    </location>
</feature>
<dbReference type="InterPro" id="IPR044851">
    <property type="entry name" value="Wax_synthase"/>
</dbReference>
<name>A0A165NQ52_9AGAM</name>
<dbReference type="PANTHER" id="PTHR31595">
    <property type="entry name" value="LONG-CHAIN-ALCOHOL O-FATTY-ACYLTRANSFERASE 3-RELATED"/>
    <property type="match status" value="1"/>
</dbReference>
<evidence type="ECO:0000313" key="11">
    <source>
        <dbReference type="Proteomes" id="UP000076761"/>
    </source>
</evidence>
<evidence type="ECO:0000256" key="6">
    <source>
        <dbReference type="ARBA" id="ARBA00022989"/>
    </source>
</evidence>
<dbReference type="AlphaFoldDB" id="A0A165NQ52"/>
<dbReference type="GO" id="GO:0016020">
    <property type="term" value="C:membrane"/>
    <property type="evidence" value="ECO:0007669"/>
    <property type="project" value="UniProtKB-SubCell"/>
</dbReference>